<evidence type="ECO:0000256" key="8">
    <source>
        <dbReference type="SAM" id="MobiDB-lite"/>
    </source>
</evidence>
<dbReference type="Proteomes" id="UP000232323">
    <property type="component" value="Unassembled WGS sequence"/>
</dbReference>
<accession>A0A250XS68</accession>
<protein>
    <recommendedName>
        <fullName evidence="9">EGF-like domain-containing protein</fullName>
    </recommendedName>
</protein>
<dbReference type="GO" id="GO:0005737">
    <property type="term" value="C:cytoplasm"/>
    <property type="evidence" value="ECO:0007669"/>
    <property type="project" value="TreeGrafter"/>
</dbReference>
<dbReference type="Gene3D" id="3.90.132.10">
    <property type="entry name" value="Leishmanolysin , domain 2"/>
    <property type="match status" value="1"/>
</dbReference>
<dbReference type="GO" id="GO:0016020">
    <property type="term" value="C:membrane"/>
    <property type="evidence" value="ECO:0007669"/>
    <property type="project" value="InterPro"/>
</dbReference>
<comment type="similarity">
    <text evidence="1">Belongs to the peptidase M8 family.</text>
</comment>
<proteinExistence type="inferred from homology"/>
<feature type="compositionally biased region" description="Pro residues" evidence="8">
    <location>
        <begin position="402"/>
        <end position="411"/>
    </location>
</feature>
<feature type="compositionally biased region" description="Low complexity" evidence="8">
    <location>
        <begin position="440"/>
        <end position="478"/>
    </location>
</feature>
<dbReference type="GO" id="GO:0004222">
    <property type="term" value="F:metalloendopeptidase activity"/>
    <property type="evidence" value="ECO:0007669"/>
    <property type="project" value="InterPro"/>
</dbReference>
<sequence length="601" mass="62856">MDVLVHEMMHALGLSSTMYSSWLSQSSGTPYANGGTVASGSVGTYLTTPNSLSQAQQTLNCSSLTGLPLEEEGSRASALSHWEFRFFYQELMTPFLFALGVQRQRLSSVTTAALQDTGWYTPRVEYVMPLDVQQVPAMGCSLALNSCAAYQESFPDTYYCSPGSSGTQQQEAVGDPANLACYTNTDPATCDVTPFSDNCGLLHPANLPCSSSYLGSQLPPGSTNLLSALSSSSSFSAAQDFYVSFGAAYGPDAVCLPWRNSSGGDLSYSGCFLTSCTADGGTTPVISAIVNNAFVNLPCTPDTTLLLRDYLPVQDLSTTLQCPSLTTAQTICSQLSAAPDSCGNSGLPCVSGTCTDGGTCVCDLEYMGADCSIHVSQVTDFDDPSMMSPAVTPSPLIPPAHHPILFPPSPSPSRIITPPLNPYTKPASNAPPPKTRPAKLPKSPNNKPKPMSDNNAKNPKPSPSAAATPTANPSAKKASPTLVQKNNNKKSAVVVPAALGPALPVDMRASTPVESIMWSSSLSGGQQEGLSTIINSVVSLPSEVEHIPVDDALVGDEMADLSTGHYQQGKDSDMTAALNALSTLGSVNAVIGLAEEERTEK</sequence>
<feature type="domain" description="EGF-like" evidence="9">
    <location>
        <begin position="360"/>
        <end position="371"/>
    </location>
</feature>
<feature type="region of interest" description="Disordered" evidence="8">
    <location>
        <begin position="402"/>
        <end position="487"/>
    </location>
</feature>
<gene>
    <name evidence="10" type="ORF">CEUSTIGMA_g13324.t1</name>
</gene>
<evidence type="ECO:0000256" key="5">
    <source>
        <dbReference type="ARBA" id="ARBA00022833"/>
    </source>
</evidence>
<keyword evidence="6 7" id="KW-0482">Metalloprotease</keyword>
<dbReference type="PANTHER" id="PTHR10942">
    <property type="entry name" value="LEISHMANOLYSIN-LIKE PEPTIDASE"/>
    <property type="match status" value="1"/>
</dbReference>
<dbReference type="Pfam" id="PF01457">
    <property type="entry name" value="Peptidase_M8"/>
    <property type="match status" value="1"/>
</dbReference>
<keyword evidence="5 7" id="KW-0862">Zinc</keyword>
<keyword evidence="3 7" id="KW-0479">Metal-binding</keyword>
<evidence type="ECO:0000256" key="4">
    <source>
        <dbReference type="ARBA" id="ARBA00022801"/>
    </source>
</evidence>
<dbReference type="GO" id="GO:0007155">
    <property type="term" value="P:cell adhesion"/>
    <property type="evidence" value="ECO:0007669"/>
    <property type="project" value="InterPro"/>
</dbReference>
<dbReference type="AlphaFoldDB" id="A0A250XS68"/>
<evidence type="ECO:0000256" key="2">
    <source>
        <dbReference type="ARBA" id="ARBA00022670"/>
    </source>
</evidence>
<keyword evidence="2" id="KW-0645">Protease</keyword>
<keyword evidence="4" id="KW-0378">Hydrolase</keyword>
<evidence type="ECO:0000256" key="6">
    <source>
        <dbReference type="ARBA" id="ARBA00023049"/>
    </source>
</evidence>
<dbReference type="PANTHER" id="PTHR10942:SF0">
    <property type="entry name" value="LEISHMANOLYSIN-LIKE PEPTIDASE"/>
    <property type="match status" value="1"/>
</dbReference>
<comment type="caution">
    <text evidence="10">The sequence shown here is derived from an EMBL/GenBank/DDBJ whole genome shotgun (WGS) entry which is preliminary data.</text>
</comment>
<organism evidence="10 11">
    <name type="scientific">Chlamydomonas eustigma</name>
    <dbReference type="NCBI Taxonomy" id="1157962"/>
    <lineage>
        <taxon>Eukaryota</taxon>
        <taxon>Viridiplantae</taxon>
        <taxon>Chlorophyta</taxon>
        <taxon>core chlorophytes</taxon>
        <taxon>Chlorophyceae</taxon>
        <taxon>CS clade</taxon>
        <taxon>Chlamydomonadales</taxon>
        <taxon>Chlamydomonadaceae</taxon>
        <taxon>Chlamydomonas</taxon>
    </lineage>
</organism>
<name>A0A250XS68_9CHLO</name>
<reference evidence="10 11" key="1">
    <citation type="submission" date="2017-08" db="EMBL/GenBank/DDBJ databases">
        <title>Acidophilic green algal genome provides insights into adaptation to an acidic environment.</title>
        <authorList>
            <person name="Hirooka S."/>
            <person name="Hirose Y."/>
            <person name="Kanesaki Y."/>
            <person name="Higuchi S."/>
            <person name="Fujiwara T."/>
            <person name="Onuma R."/>
            <person name="Era A."/>
            <person name="Ohbayashi R."/>
            <person name="Uzuka A."/>
            <person name="Nozaki H."/>
            <person name="Yoshikawa H."/>
            <person name="Miyagishima S.Y."/>
        </authorList>
    </citation>
    <scope>NUCLEOTIDE SEQUENCE [LARGE SCALE GENOMIC DNA]</scope>
    <source>
        <strain evidence="10 11">NIES-2499</strain>
    </source>
</reference>
<feature type="binding site" evidence="7">
    <location>
        <position position="81"/>
    </location>
    <ligand>
        <name>Zn(2+)</name>
        <dbReference type="ChEBI" id="CHEBI:29105"/>
        <note>catalytic</note>
    </ligand>
</feature>
<dbReference type="STRING" id="1157962.A0A250XS68"/>
<dbReference type="OrthoDB" id="527990at2759"/>
<comment type="cofactor">
    <cofactor evidence="7">
        <name>Zn(2+)</name>
        <dbReference type="ChEBI" id="CHEBI:29105"/>
    </cofactor>
    <text evidence="7">Binds 1 zinc ion per subunit.</text>
</comment>
<dbReference type="InterPro" id="IPR001577">
    <property type="entry name" value="Peptidase_M8"/>
</dbReference>
<evidence type="ECO:0000256" key="7">
    <source>
        <dbReference type="PIRSR" id="PIRSR601577-2"/>
    </source>
</evidence>
<dbReference type="EMBL" id="BEGY01000202">
    <property type="protein sequence ID" value="GAX85908.1"/>
    <property type="molecule type" value="Genomic_DNA"/>
</dbReference>
<dbReference type="PROSITE" id="PS00022">
    <property type="entry name" value="EGF_1"/>
    <property type="match status" value="1"/>
</dbReference>
<dbReference type="GO" id="GO:0006508">
    <property type="term" value="P:proteolysis"/>
    <property type="evidence" value="ECO:0007669"/>
    <property type="project" value="UniProtKB-KW"/>
</dbReference>
<keyword evidence="11" id="KW-1185">Reference proteome</keyword>
<evidence type="ECO:0000259" key="9">
    <source>
        <dbReference type="PROSITE" id="PS00022"/>
    </source>
</evidence>
<evidence type="ECO:0000256" key="1">
    <source>
        <dbReference type="ARBA" id="ARBA00005860"/>
    </source>
</evidence>
<evidence type="ECO:0000313" key="11">
    <source>
        <dbReference type="Proteomes" id="UP000232323"/>
    </source>
</evidence>
<dbReference type="InterPro" id="IPR000742">
    <property type="entry name" value="EGF"/>
</dbReference>
<evidence type="ECO:0000256" key="3">
    <source>
        <dbReference type="ARBA" id="ARBA00022723"/>
    </source>
</evidence>
<dbReference type="GO" id="GO:0046872">
    <property type="term" value="F:metal ion binding"/>
    <property type="evidence" value="ECO:0007669"/>
    <property type="project" value="UniProtKB-KW"/>
</dbReference>
<evidence type="ECO:0000313" key="10">
    <source>
        <dbReference type="EMBL" id="GAX85908.1"/>
    </source>
</evidence>
<dbReference type="SUPFAM" id="SSF55486">
    <property type="entry name" value="Metalloproteases ('zincins'), catalytic domain"/>
    <property type="match status" value="1"/>
</dbReference>